<dbReference type="WBParaSite" id="jg8865">
    <property type="protein sequence ID" value="jg8865"/>
    <property type="gene ID" value="jg8865"/>
</dbReference>
<name>A0A915ETP5_9BILA</name>
<sequence length="289" mass="30959">MQPVQSSLFWLSALLLCCSTLLFNTAYGFRIGALLHRLQPDYQLKHVRRSPSSGSKPTNMLPFLPFASAVELEVGLELQQDSPDQTVNVEEVVNDSKSSSDPQAPKIEAQHDSPFVFVGPNGRFNQPPFGGYGGMGGFGQGMYGNNGQDNGAVNFDFNCKCSAKSNWPRHFCQSLVTAGASSTRANQQKHCRKSSFEQFAQMLAQADGLDCSCTGASSPFSNLSGGNNNNNNNRGNAGFGSNNMIPYGQGMPTNPFGAGYGGSGRFFPQNVYGGQSPYGGAVFTPMNKN</sequence>
<keyword evidence="2" id="KW-1185">Reference proteome</keyword>
<dbReference type="Proteomes" id="UP000887574">
    <property type="component" value="Unplaced"/>
</dbReference>
<reference evidence="3" key="1">
    <citation type="submission" date="2022-11" db="UniProtKB">
        <authorList>
            <consortium name="WormBaseParasite"/>
        </authorList>
    </citation>
    <scope>IDENTIFICATION</scope>
</reference>
<organism evidence="2 3">
    <name type="scientific">Ditylenchus dipsaci</name>
    <dbReference type="NCBI Taxonomy" id="166011"/>
    <lineage>
        <taxon>Eukaryota</taxon>
        <taxon>Metazoa</taxon>
        <taxon>Ecdysozoa</taxon>
        <taxon>Nematoda</taxon>
        <taxon>Chromadorea</taxon>
        <taxon>Rhabditida</taxon>
        <taxon>Tylenchina</taxon>
        <taxon>Tylenchomorpha</taxon>
        <taxon>Sphaerularioidea</taxon>
        <taxon>Anguinidae</taxon>
        <taxon>Anguininae</taxon>
        <taxon>Ditylenchus</taxon>
    </lineage>
</organism>
<evidence type="ECO:0000313" key="3">
    <source>
        <dbReference type="WBParaSite" id="jg8865"/>
    </source>
</evidence>
<proteinExistence type="predicted"/>
<accession>A0A915ETP5</accession>
<evidence type="ECO:0000313" key="2">
    <source>
        <dbReference type="Proteomes" id="UP000887574"/>
    </source>
</evidence>
<dbReference type="AlphaFoldDB" id="A0A915ETP5"/>
<protein>
    <submittedName>
        <fullName evidence="3">Uncharacterized protein</fullName>
    </submittedName>
</protein>
<feature type="region of interest" description="Disordered" evidence="1">
    <location>
        <begin position="80"/>
        <end position="106"/>
    </location>
</feature>
<evidence type="ECO:0000256" key="1">
    <source>
        <dbReference type="SAM" id="MobiDB-lite"/>
    </source>
</evidence>